<dbReference type="AlphaFoldDB" id="A0A7J6FUQ1"/>
<evidence type="ECO:0000313" key="3">
    <source>
        <dbReference type="EMBL" id="KAF4374347.1"/>
    </source>
</evidence>
<evidence type="ECO:0008006" key="6">
    <source>
        <dbReference type="Google" id="ProtNLM"/>
    </source>
</evidence>
<feature type="compositionally biased region" description="Basic and acidic residues" evidence="1">
    <location>
        <begin position="1"/>
        <end position="20"/>
    </location>
</feature>
<dbReference type="EMBL" id="JAATIP010000096">
    <property type="protein sequence ID" value="KAF4374347.1"/>
    <property type="molecule type" value="Genomic_DNA"/>
</dbReference>
<accession>A0A803R6W3</accession>
<keyword evidence="5" id="KW-1185">Reference proteome</keyword>
<proteinExistence type="predicted"/>
<evidence type="ECO:0000313" key="4">
    <source>
        <dbReference type="Proteomes" id="UP000525078"/>
    </source>
</evidence>
<feature type="compositionally biased region" description="Low complexity" evidence="1">
    <location>
        <begin position="93"/>
        <end position="108"/>
    </location>
</feature>
<feature type="region of interest" description="Disordered" evidence="1">
    <location>
        <begin position="87"/>
        <end position="112"/>
    </location>
</feature>
<protein>
    <recommendedName>
        <fullName evidence="6">Josephin-like protein</fullName>
    </recommendedName>
</protein>
<gene>
    <name evidence="3" type="ORF">F8388_002245</name>
    <name evidence="2" type="ORF">G4B88_027472</name>
</gene>
<reference evidence="4 5" key="1">
    <citation type="journal article" date="2020" name="bioRxiv">
        <title>Sequence and annotation of 42 cannabis genomes reveals extensive copy number variation in cannabinoid synthesis and pathogen resistance genes.</title>
        <authorList>
            <person name="Mckernan K.J."/>
            <person name="Helbert Y."/>
            <person name="Kane L.T."/>
            <person name="Ebling H."/>
            <person name="Zhang L."/>
            <person name="Liu B."/>
            <person name="Eaton Z."/>
            <person name="Mclaughlin S."/>
            <person name="Kingan S."/>
            <person name="Baybayan P."/>
            <person name="Concepcion G."/>
            <person name="Jordan M."/>
            <person name="Riva A."/>
            <person name="Barbazuk W."/>
            <person name="Harkins T."/>
        </authorList>
    </citation>
    <scope>NUCLEOTIDE SEQUENCE [LARGE SCALE GENOMIC DNA]</scope>
    <source>
        <strain evidence="4 5">cv. Jamaican Lion 4</strain>
        <strain evidence="2">Father</strain>
        <strain evidence="3">Mother</strain>
        <tissue evidence="3">Leaf</tissue>
    </source>
</reference>
<feature type="region of interest" description="Disordered" evidence="1">
    <location>
        <begin position="1"/>
        <end position="37"/>
    </location>
</feature>
<sequence length="143" mass="15826">MLSRSNSHEPSREYTEEKSFLYHKQNSGRRSSVGGGSKRFGNCCGYSNSNNNNRFQLPKGQSSFLAPFRLLKHFAGEVARVLCMVSGTRRKSSSSSTSRKNSSSARSKPFVAPLDSHRMEAIEDCIQFINSSCTLSRSNSTAT</sequence>
<dbReference type="PANTHER" id="PTHR34355:SF1">
    <property type="entry name" value="JOSEPHIN-LIKE PROTEIN"/>
    <property type="match status" value="1"/>
</dbReference>
<dbReference type="Proteomes" id="UP000525078">
    <property type="component" value="Unassembled WGS sequence"/>
</dbReference>
<accession>A0A7J6FUQ1</accession>
<evidence type="ECO:0000313" key="2">
    <source>
        <dbReference type="EMBL" id="KAF4374246.1"/>
    </source>
</evidence>
<dbReference type="OrthoDB" id="847636at2759"/>
<dbReference type="OMA" id="YGFMRCK"/>
<dbReference type="Proteomes" id="UP000583929">
    <property type="component" value="Unassembled WGS sequence"/>
</dbReference>
<dbReference type="EMBL" id="JAATIQ010000171">
    <property type="protein sequence ID" value="KAF4374246.1"/>
    <property type="molecule type" value="Genomic_DNA"/>
</dbReference>
<organism evidence="3 4">
    <name type="scientific">Cannabis sativa</name>
    <name type="common">Hemp</name>
    <name type="synonym">Marijuana</name>
    <dbReference type="NCBI Taxonomy" id="3483"/>
    <lineage>
        <taxon>Eukaryota</taxon>
        <taxon>Viridiplantae</taxon>
        <taxon>Streptophyta</taxon>
        <taxon>Embryophyta</taxon>
        <taxon>Tracheophyta</taxon>
        <taxon>Spermatophyta</taxon>
        <taxon>Magnoliopsida</taxon>
        <taxon>eudicotyledons</taxon>
        <taxon>Gunneridae</taxon>
        <taxon>Pentapetalae</taxon>
        <taxon>rosids</taxon>
        <taxon>fabids</taxon>
        <taxon>Rosales</taxon>
        <taxon>Cannabaceae</taxon>
        <taxon>Cannabis</taxon>
    </lineage>
</organism>
<comment type="caution">
    <text evidence="3">The sequence shown here is derived from an EMBL/GenBank/DDBJ whole genome shotgun (WGS) entry which is preliminary data.</text>
</comment>
<evidence type="ECO:0000256" key="1">
    <source>
        <dbReference type="SAM" id="MobiDB-lite"/>
    </source>
</evidence>
<name>A0A7J6FUQ1_CANSA</name>
<dbReference type="PANTHER" id="PTHR34355">
    <property type="entry name" value="JOSEPHIN-LIKE PROTEIN"/>
    <property type="match status" value="1"/>
</dbReference>
<evidence type="ECO:0000313" key="5">
    <source>
        <dbReference type="Proteomes" id="UP000583929"/>
    </source>
</evidence>